<dbReference type="PANTHER" id="PTHR11839">
    <property type="entry name" value="UDP/ADP-SUGAR PYROPHOSPHATASE"/>
    <property type="match status" value="1"/>
</dbReference>
<keyword evidence="1 2" id="KW-0378">Hydrolase</keyword>
<dbReference type="PANTHER" id="PTHR11839:SF1">
    <property type="entry name" value="ADP-SUGAR PYROPHOSPHATASE"/>
    <property type="match status" value="1"/>
</dbReference>
<dbReference type="InterPro" id="IPR020476">
    <property type="entry name" value="Nudix_hydrolase"/>
</dbReference>
<evidence type="ECO:0000256" key="2">
    <source>
        <dbReference type="RuleBase" id="RU003476"/>
    </source>
</evidence>
<dbReference type="InterPro" id="IPR020084">
    <property type="entry name" value="NUDIX_hydrolase_CS"/>
</dbReference>
<proteinExistence type="inferred from homology"/>
<gene>
    <name evidence="4" type="ORF">C8A04DRAFT_27243</name>
</gene>
<protein>
    <submittedName>
        <fullName evidence="4">NUDIX hydrolase domain-like protein</fullName>
    </submittedName>
</protein>
<organism evidence="4 5">
    <name type="scientific">Dichotomopilus funicola</name>
    <dbReference type="NCBI Taxonomy" id="1934379"/>
    <lineage>
        <taxon>Eukaryota</taxon>
        <taxon>Fungi</taxon>
        <taxon>Dikarya</taxon>
        <taxon>Ascomycota</taxon>
        <taxon>Pezizomycotina</taxon>
        <taxon>Sordariomycetes</taxon>
        <taxon>Sordariomycetidae</taxon>
        <taxon>Sordariales</taxon>
        <taxon>Chaetomiaceae</taxon>
        <taxon>Dichotomopilus</taxon>
    </lineage>
</organism>
<comment type="similarity">
    <text evidence="2">Belongs to the Nudix hydrolase family.</text>
</comment>
<dbReference type="GeneID" id="87816847"/>
<evidence type="ECO:0000313" key="4">
    <source>
        <dbReference type="EMBL" id="KAK4144995.1"/>
    </source>
</evidence>
<dbReference type="SUPFAM" id="SSF55811">
    <property type="entry name" value="Nudix"/>
    <property type="match status" value="1"/>
</dbReference>
<dbReference type="PROSITE" id="PS51462">
    <property type="entry name" value="NUDIX"/>
    <property type="match status" value="1"/>
</dbReference>
<keyword evidence="5" id="KW-1185">Reference proteome</keyword>
<dbReference type="InterPro" id="IPR000086">
    <property type="entry name" value="NUDIX_hydrolase_dom"/>
</dbReference>
<dbReference type="PRINTS" id="PR00502">
    <property type="entry name" value="NUDIXFAMILY"/>
</dbReference>
<dbReference type="EMBL" id="MU853572">
    <property type="protein sequence ID" value="KAK4144995.1"/>
    <property type="molecule type" value="Genomic_DNA"/>
</dbReference>
<dbReference type="Proteomes" id="UP001302676">
    <property type="component" value="Unassembled WGS sequence"/>
</dbReference>
<dbReference type="InterPro" id="IPR015797">
    <property type="entry name" value="NUDIX_hydrolase-like_dom_sf"/>
</dbReference>
<feature type="domain" description="Nudix hydrolase" evidence="3">
    <location>
        <begin position="55"/>
        <end position="192"/>
    </location>
</feature>
<reference evidence="4" key="1">
    <citation type="journal article" date="2023" name="Mol. Phylogenet. Evol.">
        <title>Genome-scale phylogeny and comparative genomics of the fungal order Sordariales.</title>
        <authorList>
            <person name="Hensen N."/>
            <person name="Bonometti L."/>
            <person name="Westerberg I."/>
            <person name="Brannstrom I.O."/>
            <person name="Guillou S."/>
            <person name="Cros-Aarteil S."/>
            <person name="Calhoun S."/>
            <person name="Haridas S."/>
            <person name="Kuo A."/>
            <person name="Mondo S."/>
            <person name="Pangilinan J."/>
            <person name="Riley R."/>
            <person name="LaButti K."/>
            <person name="Andreopoulos B."/>
            <person name="Lipzen A."/>
            <person name="Chen C."/>
            <person name="Yan M."/>
            <person name="Daum C."/>
            <person name="Ng V."/>
            <person name="Clum A."/>
            <person name="Steindorff A."/>
            <person name="Ohm R.A."/>
            <person name="Martin F."/>
            <person name="Silar P."/>
            <person name="Natvig D.O."/>
            <person name="Lalanne C."/>
            <person name="Gautier V."/>
            <person name="Ament-Velasquez S.L."/>
            <person name="Kruys A."/>
            <person name="Hutchinson M.I."/>
            <person name="Powell A.J."/>
            <person name="Barry K."/>
            <person name="Miller A.N."/>
            <person name="Grigoriev I.V."/>
            <person name="Debuchy R."/>
            <person name="Gladieux P."/>
            <person name="Hiltunen Thoren M."/>
            <person name="Johannesson H."/>
        </authorList>
    </citation>
    <scope>NUCLEOTIDE SEQUENCE</scope>
    <source>
        <strain evidence="4">CBS 141.50</strain>
    </source>
</reference>
<dbReference type="GO" id="GO:0005634">
    <property type="term" value="C:nucleus"/>
    <property type="evidence" value="ECO:0007669"/>
    <property type="project" value="TreeGrafter"/>
</dbReference>
<dbReference type="GO" id="GO:0006753">
    <property type="term" value="P:nucleoside phosphate metabolic process"/>
    <property type="evidence" value="ECO:0007669"/>
    <property type="project" value="TreeGrafter"/>
</dbReference>
<name>A0AAN6ZMQ3_9PEZI</name>
<sequence length="208" mass="23250">MPAATTETVVEVIPTKPLIIGQGDWIRVVEKEYKDPNGNIRTWESAERVTRPEGCDIDGVSVVAIVENDNRPEVVLQKQYRPALERVVIELPAGLVDEGETPEQAAIRELEEETGYVAKVEDISPVMFNDPGFCNTNLRMVHVTLDMDRVENKDPKPKPKEDEFIEVFRVPLADLWDECVKFEAKGYAIDAGVASLAEGIKIATKFNL</sequence>
<dbReference type="PROSITE" id="PS00893">
    <property type="entry name" value="NUDIX_BOX"/>
    <property type="match status" value="1"/>
</dbReference>
<evidence type="ECO:0000256" key="1">
    <source>
        <dbReference type="ARBA" id="ARBA00022801"/>
    </source>
</evidence>
<dbReference type="GO" id="GO:0005829">
    <property type="term" value="C:cytosol"/>
    <property type="evidence" value="ECO:0007669"/>
    <property type="project" value="TreeGrafter"/>
</dbReference>
<evidence type="ECO:0000259" key="3">
    <source>
        <dbReference type="PROSITE" id="PS51462"/>
    </source>
</evidence>
<dbReference type="RefSeq" id="XP_062638366.1">
    <property type="nucleotide sequence ID" value="XM_062780234.1"/>
</dbReference>
<comment type="caution">
    <text evidence="4">The sequence shown here is derived from an EMBL/GenBank/DDBJ whole genome shotgun (WGS) entry which is preliminary data.</text>
</comment>
<accession>A0AAN6ZMQ3</accession>
<reference evidence="4" key="2">
    <citation type="submission" date="2023-05" db="EMBL/GenBank/DDBJ databases">
        <authorList>
            <consortium name="Lawrence Berkeley National Laboratory"/>
            <person name="Steindorff A."/>
            <person name="Hensen N."/>
            <person name="Bonometti L."/>
            <person name="Westerberg I."/>
            <person name="Brannstrom I.O."/>
            <person name="Guillou S."/>
            <person name="Cros-Aarteil S."/>
            <person name="Calhoun S."/>
            <person name="Haridas S."/>
            <person name="Kuo A."/>
            <person name="Mondo S."/>
            <person name="Pangilinan J."/>
            <person name="Riley R."/>
            <person name="Labutti K."/>
            <person name="Andreopoulos B."/>
            <person name="Lipzen A."/>
            <person name="Chen C."/>
            <person name="Yanf M."/>
            <person name="Daum C."/>
            <person name="Ng V."/>
            <person name="Clum A."/>
            <person name="Ohm R."/>
            <person name="Martin F."/>
            <person name="Silar P."/>
            <person name="Natvig D."/>
            <person name="Lalanne C."/>
            <person name="Gautier V."/>
            <person name="Ament-Velasquez S.L."/>
            <person name="Kruys A."/>
            <person name="Hutchinson M.I."/>
            <person name="Powell A.J."/>
            <person name="Barry K."/>
            <person name="Miller A.N."/>
            <person name="Grigoriev I.V."/>
            <person name="Debuchy R."/>
            <person name="Gladieux P."/>
            <person name="Thoren M.H."/>
            <person name="Johannesson H."/>
        </authorList>
    </citation>
    <scope>NUCLEOTIDE SEQUENCE</scope>
    <source>
        <strain evidence="4">CBS 141.50</strain>
    </source>
</reference>
<dbReference type="AlphaFoldDB" id="A0AAN6ZMQ3"/>
<dbReference type="FunFam" id="3.90.79.10:FF:000016">
    <property type="entry name" value="ADP-sugar pyrophosphatase isoform X1"/>
    <property type="match status" value="1"/>
</dbReference>
<evidence type="ECO:0000313" key="5">
    <source>
        <dbReference type="Proteomes" id="UP001302676"/>
    </source>
</evidence>
<dbReference type="GO" id="GO:0019693">
    <property type="term" value="P:ribose phosphate metabolic process"/>
    <property type="evidence" value="ECO:0007669"/>
    <property type="project" value="TreeGrafter"/>
</dbReference>
<dbReference type="CDD" id="cd18888">
    <property type="entry name" value="NUDIX_ADPRase_Nudt5"/>
    <property type="match status" value="1"/>
</dbReference>
<dbReference type="Gene3D" id="3.90.79.10">
    <property type="entry name" value="Nucleoside Triphosphate Pyrophosphohydrolase"/>
    <property type="match status" value="1"/>
</dbReference>
<dbReference type="GO" id="GO:0047631">
    <property type="term" value="F:ADP-ribose diphosphatase activity"/>
    <property type="evidence" value="ECO:0007669"/>
    <property type="project" value="TreeGrafter"/>
</dbReference>
<dbReference type="Pfam" id="PF00293">
    <property type="entry name" value="NUDIX"/>
    <property type="match status" value="1"/>
</dbReference>